<reference evidence="3 4" key="1">
    <citation type="submission" date="2014-09" db="EMBL/GenBank/DDBJ databases">
        <title>Sporocytophaga myxococcoides PG-01 genome sequencing.</title>
        <authorList>
            <person name="Liu L."/>
            <person name="Gao P.J."/>
            <person name="Chen G.J."/>
            <person name="Wang L.S."/>
        </authorList>
    </citation>
    <scope>NUCLEOTIDE SEQUENCE [LARGE SCALE GENOMIC DNA]</scope>
    <source>
        <strain evidence="3 4">PG-01</strain>
    </source>
</reference>
<feature type="transmembrane region" description="Helical" evidence="1">
    <location>
        <begin position="183"/>
        <end position="204"/>
    </location>
</feature>
<feature type="transmembrane region" description="Helical" evidence="1">
    <location>
        <begin position="49"/>
        <end position="70"/>
    </location>
</feature>
<sequence length="345" mass="40952">MLKVIHRRVEEGIHFDSKEFLIANTFKFIFYSLMLSLTYACIYNSDSSLAFCGSFILYGFLTLLLAFNFAHDFSHGTIFKNKSYNDICFILIYALNGAHAESWKKRHVDSHHYAPNVEKYDTDLEISSLIRVIPASKYMWYHRYQHLYAPLAYTSYSLFWIGIKDFNIFFSGKNRKKPHSLKYIASFWIQKSFYIFYILILPLIYSSQPWFIILLGFVMMHIVISLFLLFTFFMTHHVEGVEYPKVDHEGFIETSWLMNQVKCSNDMHPHSNLANFIFGGFNNHIAHHLFPHIHHFYYPRLNKILYEVLLENGVRPNQTTYWGGILAHLRHLKNMSQDKRPISYW</sequence>
<dbReference type="EMBL" id="BBLT01000005">
    <property type="protein sequence ID" value="GAL85709.1"/>
    <property type="molecule type" value="Genomic_DNA"/>
</dbReference>
<evidence type="ECO:0000313" key="3">
    <source>
        <dbReference type="EMBL" id="GAL85709.1"/>
    </source>
</evidence>
<feature type="domain" description="Fatty acid desaturase" evidence="2">
    <location>
        <begin position="50"/>
        <end position="317"/>
    </location>
</feature>
<keyword evidence="4" id="KW-1185">Reference proteome</keyword>
<feature type="transmembrane region" description="Helical" evidence="1">
    <location>
        <begin position="147"/>
        <end position="163"/>
    </location>
</feature>
<dbReference type="GO" id="GO:0016020">
    <property type="term" value="C:membrane"/>
    <property type="evidence" value="ECO:0007669"/>
    <property type="project" value="TreeGrafter"/>
</dbReference>
<dbReference type="GO" id="GO:0016717">
    <property type="term" value="F:oxidoreductase activity, acting on paired donors, with oxidation of a pair of donors resulting in the reduction of molecular oxygen to two molecules of water"/>
    <property type="evidence" value="ECO:0007669"/>
    <property type="project" value="TreeGrafter"/>
</dbReference>
<dbReference type="PANTHER" id="PTHR19353:SF19">
    <property type="entry name" value="DELTA(5) FATTY ACID DESATURASE C-RELATED"/>
    <property type="match status" value="1"/>
</dbReference>
<dbReference type="Proteomes" id="UP000030185">
    <property type="component" value="Unassembled WGS sequence"/>
</dbReference>
<dbReference type="GO" id="GO:0008610">
    <property type="term" value="P:lipid biosynthetic process"/>
    <property type="evidence" value="ECO:0007669"/>
    <property type="project" value="UniProtKB-ARBA"/>
</dbReference>
<gene>
    <name evidence="3" type="ORF">MYP_2938</name>
</gene>
<accession>A0A098LGV4</accession>
<protein>
    <submittedName>
        <fullName evidence="3">Fatty acid desaturase</fullName>
    </submittedName>
</protein>
<feature type="transmembrane region" description="Helical" evidence="1">
    <location>
        <begin position="210"/>
        <end position="233"/>
    </location>
</feature>
<feature type="transmembrane region" description="Helical" evidence="1">
    <location>
        <begin position="20"/>
        <end position="42"/>
    </location>
</feature>
<dbReference type="AlphaFoldDB" id="A0A098LGV4"/>
<proteinExistence type="predicted"/>
<evidence type="ECO:0000313" key="4">
    <source>
        <dbReference type="Proteomes" id="UP000030185"/>
    </source>
</evidence>
<dbReference type="Pfam" id="PF00487">
    <property type="entry name" value="FA_desaturase"/>
    <property type="match status" value="1"/>
</dbReference>
<organism evidence="3 4">
    <name type="scientific">Sporocytophaga myxococcoides</name>
    <dbReference type="NCBI Taxonomy" id="153721"/>
    <lineage>
        <taxon>Bacteria</taxon>
        <taxon>Pseudomonadati</taxon>
        <taxon>Bacteroidota</taxon>
        <taxon>Cytophagia</taxon>
        <taxon>Cytophagales</taxon>
        <taxon>Cytophagaceae</taxon>
        <taxon>Sporocytophaga</taxon>
    </lineage>
</organism>
<keyword evidence="1" id="KW-0812">Transmembrane</keyword>
<dbReference type="InterPro" id="IPR005804">
    <property type="entry name" value="FA_desaturase_dom"/>
</dbReference>
<evidence type="ECO:0000259" key="2">
    <source>
        <dbReference type="Pfam" id="PF00487"/>
    </source>
</evidence>
<comment type="caution">
    <text evidence="3">The sequence shown here is derived from an EMBL/GenBank/DDBJ whole genome shotgun (WGS) entry which is preliminary data.</text>
</comment>
<name>A0A098LGV4_9BACT</name>
<keyword evidence="1" id="KW-1133">Transmembrane helix</keyword>
<dbReference type="InterPro" id="IPR012171">
    <property type="entry name" value="Fatty_acid_desaturase"/>
</dbReference>
<dbReference type="PANTHER" id="PTHR19353">
    <property type="entry name" value="FATTY ACID DESATURASE 2"/>
    <property type="match status" value="1"/>
</dbReference>
<dbReference type="eggNOG" id="COG3239">
    <property type="taxonomic scope" value="Bacteria"/>
</dbReference>
<dbReference type="STRING" id="153721.MYP_2938"/>
<evidence type="ECO:0000256" key="1">
    <source>
        <dbReference type="SAM" id="Phobius"/>
    </source>
</evidence>
<keyword evidence="1" id="KW-0472">Membrane</keyword>